<feature type="region of interest" description="Disordered" evidence="1">
    <location>
        <begin position="1"/>
        <end position="159"/>
    </location>
</feature>
<proteinExistence type="predicted"/>
<gene>
    <name evidence="2" type="ORF">BGZ80_008481</name>
</gene>
<feature type="compositionally biased region" description="Basic and acidic residues" evidence="1">
    <location>
        <begin position="10"/>
        <end position="29"/>
    </location>
</feature>
<evidence type="ECO:0000313" key="3">
    <source>
        <dbReference type="Proteomes" id="UP000703661"/>
    </source>
</evidence>
<keyword evidence="3" id="KW-1185">Reference proteome</keyword>
<feature type="compositionally biased region" description="Basic residues" evidence="1">
    <location>
        <begin position="150"/>
        <end position="159"/>
    </location>
</feature>
<feature type="compositionally biased region" description="Polar residues" evidence="1">
    <location>
        <begin position="33"/>
        <end position="42"/>
    </location>
</feature>
<feature type="compositionally biased region" description="Low complexity" evidence="1">
    <location>
        <begin position="44"/>
        <end position="53"/>
    </location>
</feature>
<dbReference type="Proteomes" id="UP000703661">
    <property type="component" value="Unassembled WGS sequence"/>
</dbReference>
<evidence type="ECO:0000313" key="2">
    <source>
        <dbReference type="EMBL" id="KAF9992627.1"/>
    </source>
</evidence>
<sequence length="159" mass="18020">MLVQALDILDEAKRSRAEQDSSGYKKTEGGRQYSHTGRSTSPGKPELSKSMSPEPEESRREPSPEEDQNDGYQESDSDHLSENDAPLGGKRARERRMEIHGDEDDDNCKVPKLIRGRGRDKSTRYMPWIDRQRKGLIDPPSSSPTSPAPKRPKRQKRSC</sequence>
<feature type="compositionally biased region" description="Acidic residues" evidence="1">
    <location>
        <begin position="64"/>
        <end position="75"/>
    </location>
</feature>
<name>A0A9P6MCZ5_9FUNG</name>
<accession>A0A9P6MCZ5</accession>
<dbReference type="EMBL" id="JAAAID010004600">
    <property type="protein sequence ID" value="KAF9992627.1"/>
    <property type="molecule type" value="Genomic_DNA"/>
</dbReference>
<protein>
    <submittedName>
        <fullName evidence="2">Uncharacterized protein</fullName>
    </submittedName>
</protein>
<reference evidence="2" key="1">
    <citation type="journal article" date="2020" name="Fungal Divers.">
        <title>Resolving the Mortierellaceae phylogeny through synthesis of multi-gene phylogenetics and phylogenomics.</title>
        <authorList>
            <person name="Vandepol N."/>
            <person name="Liber J."/>
            <person name="Desiro A."/>
            <person name="Na H."/>
            <person name="Kennedy M."/>
            <person name="Barry K."/>
            <person name="Grigoriev I.V."/>
            <person name="Miller A.N."/>
            <person name="O'Donnell K."/>
            <person name="Stajich J.E."/>
            <person name="Bonito G."/>
        </authorList>
    </citation>
    <scope>NUCLEOTIDE SEQUENCE</scope>
    <source>
        <strain evidence="2">NRRL 2769</strain>
    </source>
</reference>
<feature type="non-terminal residue" evidence="2">
    <location>
        <position position="159"/>
    </location>
</feature>
<evidence type="ECO:0000256" key="1">
    <source>
        <dbReference type="SAM" id="MobiDB-lite"/>
    </source>
</evidence>
<comment type="caution">
    <text evidence="2">The sequence shown here is derived from an EMBL/GenBank/DDBJ whole genome shotgun (WGS) entry which is preliminary data.</text>
</comment>
<organism evidence="2 3">
    <name type="scientific">Entomortierella chlamydospora</name>
    <dbReference type="NCBI Taxonomy" id="101097"/>
    <lineage>
        <taxon>Eukaryota</taxon>
        <taxon>Fungi</taxon>
        <taxon>Fungi incertae sedis</taxon>
        <taxon>Mucoromycota</taxon>
        <taxon>Mortierellomycotina</taxon>
        <taxon>Mortierellomycetes</taxon>
        <taxon>Mortierellales</taxon>
        <taxon>Mortierellaceae</taxon>
        <taxon>Entomortierella</taxon>
    </lineage>
</organism>
<dbReference type="AlphaFoldDB" id="A0A9P6MCZ5"/>